<keyword evidence="2" id="KW-1185">Reference proteome</keyword>
<dbReference type="EMBL" id="KL206825">
    <property type="protein sequence ID" value="KFV86223.1"/>
    <property type="molecule type" value="Genomic_DNA"/>
</dbReference>
<gene>
    <name evidence="1" type="ORF">N308_13714</name>
</gene>
<dbReference type="InterPro" id="IPR013783">
    <property type="entry name" value="Ig-like_fold"/>
</dbReference>
<dbReference type="SUPFAM" id="SSF48726">
    <property type="entry name" value="Immunoglobulin"/>
    <property type="match status" value="1"/>
</dbReference>
<sequence length="103" mass="11900">GPDDSHFVWKKNRQKMQACIMEQSHTLVDGRLHILSWVKDSISESTEYKCSVVSKVGNATSEVLITVEDKDSTGQDGWTKELDSWRTAISEHDKMMQNWKKTW</sequence>
<proteinExistence type="predicted"/>
<organism evidence="1 2">
    <name type="scientific">Struthio camelus australis</name>
    <dbReference type="NCBI Taxonomy" id="441894"/>
    <lineage>
        <taxon>Eukaryota</taxon>
        <taxon>Metazoa</taxon>
        <taxon>Chordata</taxon>
        <taxon>Craniata</taxon>
        <taxon>Vertebrata</taxon>
        <taxon>Euteleostomi</taxon>
        <taxon>Archelosauria</taxon>
        <taxon>Archosauria</taxon>
        <taxon>Dinosauria</taxon>
        <taxon>Saurischia</taxon>
        <taxon>Theropoda</taxon>
        <taxon>Coelurosauria</taxon>
        <taxon>Aves</taxon>
        <taxon>Palaeognathae</taxon>
        <taxon>Struthioniformes</taxon>
        <taxon>Struthionidae</taxon>
        <taxon>Struthio</taxon>
    </lineage>
</organism>
<dbReference type="Gene3D" id="2.60.40.10">
    <property type="entry name" value="Immunoglobulins"/>
    <property type="match status" value="1"/>
</dbReference>
<feature type="non-terminal residue" evidence="1">
    <location>
        <position position="103"/>
    </location>
</feature>
<dbReference type="Proteomes" id="UP000053584">
    <property type="component" value="Unassembled WGS sequence"/>
</dbReference>
<evidence type="ECO:0000313" key="1">
    <source>
        <dbReference type="EMBL" id="KFV86223.1"/>
    </source>
</evidence>
<dbReference type="AlphaFoldDB" id="A0A093HU41"/>
<evidence type="ECO:0000313" key="2">
    <source>
        <dbReference type="Proteomes" id="UP000053584"/>
    </source>
</evidence>
<protein>
    <recommendedName>
        <fullName evidence="3">Ig-like domain-containing protein</fullName>
    </recommendedName>
</protein>
<name>A0A093HU41_STRCA</name>
<reference evidence="1 2" key="1">
    <citation type="submission" date="2014-04" db="EMBL/GenBank/DDBJ databases">
        <title>Genome evolution of avian class.</title>
        <authorList>
            <person name="Zhang G."/>
            <person name="Li C."/>
        </authorList>
    </citation>
    <scope>NUCLEOTIDE SEQUENCE [LARGE SCALE GENOMIC DNA]</scope>
    <source>
        <strain evidence="1">BGI_N308</strain>
    </source>
</reference>
<dbReference type="InterPro" id="IPR036179">
    <property type="entry name" value="Ig-like_dom_sf"/>
</dbReference>
<feature type="non-terminal residue" evidence="1">
    <location>
        <position position="1"/>
    </location>
</feature>
<accession>A0A093HU41</accession>
<evidence type="ECO:0008006" key="3">
    <source>
        <dbReference type="Google" id="ProtNLM"/>
    </source>
</evidence>